<keyword evidence="2" id="KW-0902">Two-component regulatory system</keyword>
<evidence type="ECO:0000259" key="7">
    <source>
        <dbReference type="PROSITE" id="PS50110"/>
    </source>
</evidence>
<feature type="modified residue" description="4-aspartylphosphate" evidence="4">
    <location>
        <position position="57"/>
    </location>
</feature>
<dbReference type="CDD" id="cd00383">
    <property type="entry name" value="trans_reg_C"/>
    <property type="match status" value="1"/>
</dbReference>
<dbReference type="InterPro" id="IPR001789">
    <property type="entry name" value="Sig_transdc_resp-reg_receiver"/>
</dbReference>
<dbReference type="Pfam" id="PF00486">
    <property type="entry name" value="Trans_reg_C"/>
    <property type="match status" value="1"/>
</dbReference>
<dbReference type="InterPro" id="IPR039420">
    <property type="entry name" value="WalR-like"/>
</dbReference>
<dbReference type="GO" id="GO:0006355">
    <property type="term" value="P:regulation of DNA-templated transcription"/>
    <property type="evidence" value="ECO:0007669"/>
    <property type="project" value="InterPro"/>
</dbReference>
<dbReference type="SUPFAM" id="SSF46894">
    <property type="entry name" value="C-terminal effector domain of the bipartite response regulators"/>
    <property type="match status" value="1"/>
</dbReference>
<dbReference type="PANTHER" id="PTHR48111:SF40">
    <property type="entry name" value="PHOSPHATE REGULON TRANSCRIPTIONAL REGULATORY PROTEIN PHOB"/>
    <property type="match status" value="1"/>
</dbReference>
<dbReference type="GO" id="GO:0000156">
    <property type="term" value="F:phosphorelay response regulator activity"/>
    <property type="evidence" value="ECO:0007669"/>
    <property type="project" value="TreeGrafter"/>
</dbReference>
<dbReference type="SMART" id="SM00862">
    <property type="entry name" value="Trans_reg_C"/>
    <property type="match status" value="1"/>
</dbReference>
<dbReference type="EMBL" id="JACHVS010000001">
    <property type="protein sequence ID" value="MBB2995199.1"/>
    <property type="molecule type" value="Genomic_DNA"/>
</dbReference>
<keyword evidence="1 4" id="KW-0597">Phosphoprotein</keyword>
<organism evidence="9 10">
    <name type="scientific">Paeniglutamicibacter cryotolerans</name>
    <dbReference type="NCBI Taxonomy" id="670079"/>
    <lineage>
        <taxon>Bacteria</taxon>
        <taxon>Bacillati</taxon>
        <taxon>Actinomycetota</taxon>
        <taxon>Actinomycetes</taxon>
        <taxon>Micrococcales</taxon>
        <taxon>Micrococcaceae</taxon>
        <taxon>Paeniglutamicibacter</taxon>
    </lineage>
</organism>
<dbReference type="PROSITE" id="PS51755">
    <property type="entry name" value="OMPR_PHOB"/>
    <property type="match status" value="1"/>
</dbReference>
<dbReference type="SUPFAM" id="SSF52172">
    <property type="entry name" value="CheY-like"/>
    <property type="match status" value="1"/>
</dbReference>
<dbReference type="CDD" id="cd17574">
    <property type="entry name" value="REC_OmpR"/>
    <property type="match status" value="1"/>
</dbReference>
<evidence type="ECO:0000259" key="8">
    <source>
        <dbReference type="PROSITE" id="PS51755"/>
    </source>
</evidence>
<evidence type="ECO:0000256" key="2">
    <source>
        <dbReference type="ARBA" id="ARBA00023012"/>
    </source>
</evidence>
<dbReference type="InterPro" id="IPR016032">
    <property type="entry name" value="Sig_transdc_resp-reg_C-effctor"/>
</dbReference>
<dbReference type="Gene3D" id="1.10.10.10">
    <property type="entry name" value="Winged helix-like DNA-binding domain superfamily/Winged helix DNA-binding domain"/>
    <property type="match status" value="1"/>
</dbReference>
<sequence length="290" mass="31461">MGVEDRRVAVVVEDDEDIRGLLEAVLQQSGFLVHCASGGASGVDMVLTHQPELVTLDLGLPDIDGFEVARRIRGISDAHVLMLTARAEEIDMVLGLESGADDYMTKPFRPRELRARVEAIMRRRHGALKREQAPEPAPPLDGQPDVPTNPAEAPGSAVEPLLELNGLCLAVHSHSVMVDGAEVGLTPTEFLLLKTLLSGGRRVHAKADLVRRLRDEDMDAGTYVSASDGRAVEVHLGNLRRKLGDSAHDPRWIETVRGIGYRAAARRQTLRTCGPRTESATRRTGTVSGP</sequence>
<feature type="domain" description="Response regulatory" evidence="7">
    <location>
        <begin position="8"/>
        <end position="121"/>
    </location>
</feature>
<accession>A0A839QGA9</accession>
<comment type="caution">
    <text evidence="9">The sequence shown here is derived from an EMBL/GenBank/DDBJ whole genome shotgun (WGS) entry which is preliminary data.</text>
</comment>
<dbReference type="PROSITE" id="PS50110">
    <property type="entry name" value="RESPONSE_REGULATORY"/>
    <property type="match status" value="1"/>
</dbReference>
<evidence type="ECO:0000256" key="3">
    <source>
        <dbReference type="ARBA" id="ARBA00023125"/>
    </source>
</evidence>
<evidence type="ECO:0000256" key="4">
    <source>
        <dbReference type="PROSITE-ProRule" id="PRU00169"/>
    </source>
</evidence>
<gene>
    <name evidence="9" type="ORF">E9229_001390</name>
</gene>
<proteinExistence type="predicted"/>
<dbReference type="GO" id="GO:0000976">
    <property type="term" value="F:transcription cis-regulatory region binding"/>
    <property type="evidence" value="ECO:0007669"/>
    <property type="project" value="TreeGrafter"/>
</dbReference>
<dbReference type="Gene3D" id="3.40.50.2300">
    <property type="match status" value="1"/>
</dbReference>
<dbReference type="GO" id="GO:0005829">
    <property type="term" value="C:cytosol"/>
    <property type="evidence" value="ECO:0007669"/>
    <property type="project" value="TreeGrafter"/>
</dbReference>
<feature type="domain" description="OmpR/PhoB-type" evidence="8">
    <location>
        <begin position="159"/>
        <end position="265"/>
    </location>
</feature>
<evidence type="ECO:0000256" key="5">
    <source>
        <dbReference type="PROSITE-ProRule" id="PRU01091"/>
    </source>
</evidence>
<dbReference type="GO" id="GO:0032993">
    <property type="term" value="C:protein-DNA complex"/>
    <property type="evidence" value="ECO:0007669"/>
    <property type="project" value="TreeGrafter"/>
</dbReference>
<dbReference type="Proteomes" id="UP000523000">
    <property type="component" value="Unassembled WGS sequence"/>
</dbReference>
<feature type="region of interest" description="Disordered" evidence="6">
    <location>
        <begin position="125"/>
        <end position="156"/>
    </location>
</feature>
<reference evidence="9 10" key="1">
    <citation type="submission" date="2020-08" db="EMBL/GenBank/DDBJ databases">
        <title>Sequencing the genomes of 1000 actinobacteria strains.</title>
        <authorList>
            <person name="Klenk H.-P."/>
        </authorList>
    </citation>
    <scope>NUCLEOTIDE SEQUENCE [LARGE SCALE GENOMIC DNA]</scope>
    <source>
        <strain evidence="9 10">DSM 22826</strain>
    </source>
</reference>
<dbReference type="AlphaFoldDB" id="A0A839QGA9"/>
<dbReference type="InterPro" id="IPR001867">
    <property type="entry name" value="OmpR/PhoB-type_DNA-bd"/>
</dbReference>
<feature type="DNA-binding region" description="OmpR/PhoB-type" evidence="5">
    <location>
        <begin position="159"/>
        <end position="265"/>
    </location>
</feature>
<evidence type="ECO:0000313" key="9">
    <source>
        <dbReference type="EMBL" id="MBB2995199.1"/>
    </source>
</evidence>
<keyword evidence="10" id="KW-1185">Reference proteome</keyword>
<keyword evidence="3 5" id="KW-0238">DNA-binding</keyword>
<evidence type="ECO:0000256" key="6">
    <source>
        <dbReference type="SAM" id="MobiDB-lite"/>
    </source>
</evidence>
<protein>
    <submittedName>
        <fullName evidence="9">DNA-binding response OmpR family regulator</fullName>
    </submittedName>
</protein>
<dbReference type="Pfam" id="PF00072">
    <property type="entry name" value="Response_reg"/>
    <property type="match status" value="1"/>
</dbReference>
<name>A0A839QGA9_9MICC</name>
<dbReference type="InterPro" id="IPR011006">
    <property type="entry name" value="CheY-like_superfamily"/>
</dbReference>
<dbReference type="PANTHER" id="PTHR48111">
    <property type="entry name" value="REGULATOR OF RPOS"/>
    <property type="match status" value="1"/>
</dbReference>
<evidence type="ECO:0000256" key="1">
    <source>
        <dbReference type="ARBA" id="ARBA00022553"/>
    </source>
</evidence>
<dbReference type="SMART" id="SM00448">
    <property type="entry name" value="REC"/>
    <property type="match status" value="1"/>
</dbReference>
<dbReference type="InterPro" id="IPR036388">
    <property type="entry name" value="WH-like_DNA-bd_sf"/>
</dbReference>
<evidence type="ECO:0000313" key="10">
    <source>
        <dbReference type="Proteomes" id="UP000523000"/>
    </source>
</evidence>